<keyword evidence="3" id="KW-1185">Reference proteome</keyword>
<sequence>MVDGAWWPYSRDAAAELPHLIAAVDQRLGRITRRVNLWRDAWQRVPSHIPARGRQVRIGWPHRDDPRVITLGFVIGEPVVLLVIPPGTTAGAAEAALALTAQTAAGLSIDALFTLARLSAYPPPRAEAGRTSSRKNEGGSITGQRAESLTGRQTTS</sequence>
<proteinExistence type="predicted"/>
<evidence type="ECO:0000313" key="2">
    <source>
        <dbReference type="EMBL" id="MBA2897414.1"/>
    </source>
</evidence>
<dbReference type="Pfam" id="PF19457">
    <property type="entry name" value="DUF5994"/>
    <property type="match status" value="1"/>
</dbReference>
<comment type="caution">
    <text evidence="2">The sequence shown here is derived from an EMBL/GenBank/DDBJ whole genome shotgun (WGS) entry which is preliminary data.</text>
</comment>
<evidence type="ECO:0000313" key="3">
    <source>
        <dbReference type="Proteomes" id="UP000530928"/>
    </source>
</evidence>
<dbReference type="Proteomes" id="UP000530928">
    <property type="component" value="Unassembled WGS sequence"/>
</dbReference>
<reference evidence="2 3" key="1">
    <citation type="submission" date="2020-07" db="EMBL/GenBank/DDBJ databases">
        <title>Genomic Encyclopedia of Type Strains, Phase IV (KMG-IV): sequencing the most valuable type-strain genomes for metagenomic binning, comparative biology and taxonomic classification.</title>
        <authorList>
            <person name="Goeker M."/>
        </authorList>
    </citation>
    <scope>NUCLEOTIDE SEQUENCE [LARGE SCALE GENOMIC DNA]</scope>
    <source>
        <strain evidence="2 3">DSM 45533</strain>
    </source>
</reference>
<accession>A0A7W0HVN7</accession>
<protein>
    <submittedName>
        <fullName evidence="2">Uncharacterized protein</fullName>
    </submittedName>
</protein>
<dbReference type="InterPro" id="IPR046036">
    <property type="entry name" value="DUF5994"/>
</dbReference>
<feature type="region of interest" description="Disordered" evidence="1">
    <location>
        <begin position="122"/>
        <end position="156"/>
    </location>
</feature>
<dbReference type="AlphaFoldDB" id="A0A7W0HVN7"/>
<dbReference type="EMBL" id="JACDUR010000011">
    <property type="protein sequence ID" value="MBA2897414.1"/>
    <property type="molecule type" value="Genomic_DNA"/>
</dbReference>
<name>A0A7W0HVN7_9ACTN</name>
<gene>
    <name evidence="2" type="ORF">HNR30_008812</name>
</gene>
<evidence type="ECO:0000256" key="1">
    <source>
        <dbReference type="SAM" id="MobiDB-lite"/>
    </source>
</evidence>
<organism evidence="2 3">
    <name type="scientific">Nonomuraea soli</name>
    <dbReference type="NCBI Taxonomy" id="1032476"/>
    <lineage>
        <taxon>Bacteria</taxon>
        <taxon>Bacillati</taxon>
        <taxon>Actinomycetota</taxon>
        <taxon>Actinomycetes</taxon>
        <taxon>Streptosporangiales</taxon>
        <taxon>Streptosporangiaceae</taxon>
        <taxon>Nonomuraea</taxon>
    </lineage>
</organism>
<feature type="compositionally biased region" description="Polar residues" evidence="1">
    <location>
        <begin position="142"/>
        <end position="156"/>
    </location>
</feature>